<dbReference type="PANTHER" id="PTHR30023">
    <property type="entry name" value="D-ALANYL-D-ALANINE CARBOXYPEPTIDASE"/>
    <property type="match status" value="1"/>
</dbReference>
<dbReference type="Proteomes" id="UP000280344">
    <property type="component" value="Chromosome"/>
</dbReference>
<keyword evidence="2 3" id="KW-0378">Hydrolase</keyword>
<dbReference type="RefSeq" id="WP_126704035.1">
    <property type="nucleotide sequence ID" value="NZ_CP034593.1"/>
</dbReference>
<protein>
    <submittedName>
        <fullName evidence="3">D-alanyl-D-alanine carboxypeptidase/D-alanyl-D-alanine-endopeptidase</fullName>
        <ecNumber evidence="3">3.4.16.4</ecNumber>
    </submittedName>
</protein>
<evidence type="ECO:0000313" key="3">
    <source>
        <dbReference type="EMBL" id="AZQ77231.1"/>
    </source>
</evidence>
<comment type="similarity">
    <text evidence="1">Belongs to the peptidase S13 family.</text>
</comment>
<evidence type="ECO:0000313" key="4">
    <source>
        <dbReference type="Proteomes" id="UP000280344"/>
    </source>
</evidence>
<dbReference type="GO" id="GO:0009002">
    <property type="term" value="F:serine-type D-Ala-D-Ala carboxypeptidase activity"/>
    <property type="evidence" value="ECO:0007669"/>
    <property type="project" value="UniProtKB-EC"/>
</dbReference>
<dbReference type="GO" id="GO:0000270">
    <property type="term" value="P:peptidoglycan metabolic process"/>
    <property type="evidence" value="ECO:0007669"/>
    <property type="project" value="TreeGrafter"/>
</dbReference>
<dbReference type="InterPro" id="IPR000667">
    <property type="entry name" value="Peptidase_S13"/>
</dbReference>
<organism evidence="3 4">
    <name type="scientific">Flaviflexus ciconiae</name>
    <dbReference type="NCBI Taxonomy" id="2496867"/>
    <lineage>
        <taxon>Bacteria</taxon>
        <taxon>Bacillati</taxon>
        <taxon>Actinomycetota</taxon>
        <taxon>Actinomycetes</taxon>
        <taxon>Actinomycetales</taxon>
        <taxon>Actinomycetaceae</taxon>
        <taxon>Flaviflexus</taxon>
    </lineage>
</organism>
<dbReference type="PANTHER" id="PTHR30023:SF0">
    <property type="entry name" value="PENICILLIN-SENSITIVE CARBOXYPEPTIDASE A"/>
    <property type="match status" value="1"/>
</dbReference>
<dbReference type="OrthoDB" id="56883at2"/>
<proteinExistence type="inferred from homology"/>
<dbReference type="InterPro" id="IPR012338">
    <property type="entry name" value="Beta-lactam/transpept-like"/>
</dbReference>
<evidence type="ECO:0000256" key="1">
    <source>
        <dbReference type="ARBA" id="ARBA00006096"/>
    </source>
</evidence>
<dbReference type="EMBL" id="CP034593">
    <property type="protein sequence ID" value="AZQ77231.1"/>
    <property type="molecule type" value="Genomic_DNA"/>
</dbReference>
<reference evidence="3 4" key="1">
    <citation type="submission" date="2018-12" db="EMBL/GenBank/DDBJ databases">
        <title>Complete genome sequence of Flaviflexus sp. H23T48.</title>
        <authorList>
            <person name="Bae J.-W."/>
            <person name="Lee J.-Y."/>
        </authorList>
    </citation>
    <scope>NUCLEOTIDE SEQUENCE [LARGE SCALE GENOMIC DNA]</scope>
    <source>
        <strain evidence="3 4">H23T48</strain>
    </source>
</reference>
<dbReference type="AlphaFoldDB" id="A0A3Q9G7U1"/>
<dbReference type="SUPFAM" id="SSF56601">
    <property type="entry name" value="beta-lactamase/transpeptidase-like"/>
    <property type="match status" value="1"/>
</dbReference>
<dbReference type="KEGG" id="flh:EJ997_07685"/>
<gene>
    <name evidence="3" type="primary">dacB</name>
    <name evidence="3" type="ORF">EJ997_07685</name>
</gene>
<keyword evidence="3" id="KW-0121">Carboxypeptidase</keyword>
<dbReference type="Pfam" id="PF02113">
    <property type="entry name" value="Peptidase_S13"/>
    <property type="match status" value="2"/>
</dbReference>
<dbReference type="PRINTS" id="PR00922">
    <property type="entry name" value="DADACBPTASE3"/>
</dbReference>
<sequence length="459" mass="47457">MKARSQAGIVAVLILLGGYVIADAVDIAPGVLTAADKPLEPRAYPEVASYEVIDADVPQNDSGQKLSAERIEQIAQALASDPRNTGSTSFVVRDLDGNVVYDMSGSTGRLPASSIKILTASAALYELSPTATLPTTTVLSGDRLFLVGGGDIYLSPEEGDSDSIVGHAGLADLADQTAEDLAERGTSSVVLTVDSSAFAGADYHENVQGTDRVFIMPMRPIAVDGGALDGTYVANPDIYAAEVFAELLTERGITVTSVTTGSAPEITDDNTSGVVYSAPVRELVDYMLTMSDNSLAEVLGHLVAAERGLVPDFDGSARGVYESLVEQGFSTTGVTISDTAGLSIDNRVTGLLLTEVLTHAGSCSGCEIASVPHGLPISGFNGTLASRFEGMTSEGLVRAKTGTLIKANSLSGYFTTGEGETLAFSILIDDIESGTTGIVRPAMDEAIDLLVTGGEENAG</sequence>
<dbReference type="EC" id="3.4.16.4" evidence="3"/>
<dbReference type="Gene3D" id="3.40.710.10">
    <property type="entry name" value="DD-peptidase/beta-lactamase superfamily"/>
    <property type="match status" value="2"/>
</dbReference>
<accession>A0A3Q9G7U1</accession>
<keyword evidence="4" id="KW-1185">Reference proteome</keyword>
<dbReference type="NCBIfam" id="TIGR00666">
    <property type="entry name" value="PBP4"/>
    <property type="match status" value="1"/>
</dbReference>
<dbReference type="GO" id="GO:0006508">
    <property type="term" value="P:proteolysis"/>
    <property type="evidence" value="ECO:0007669"/>
    <property type="project" value="InterPro"/>
</dbReference>
<evidence type="ECO:0000256" key="2">
    <source>
        <dbReference type="ARBA" id="ARBA00022801"/>
    </source>
</evidence>
<name>A0A3Q9G7U1_9ACTO</name>
<keyword evidence="3" id="KW-0645">Protease</keyword>